<evidence type="ECO:0000256" key="1">
    <source>
        <dbReference type="PROSITE-ProRule" id="PRU00122"/>
    </source>
</evidence>
<dbReference type="InterPro" id="IPR013320">
    <property type="entry name" value="ConA-like_dom_sf"/>
</dbReference>
<dbReference type="SUPFAM" id="SSF49899">
    <property type="entry name" value="Concanavalin A-like lectins/glucanases"/>
    <property type="match status" value="1"/>
</dbReference>
<dbReference type="PROSITE" id="PS50025">
    <property type="entry name" value="LAM_G_DOMAIN"/>
    <property type="match status" value="1"/>
</dbReference>
<comment type="caution">
    <text evidence="1">Lacks conserved residue(s) required for the propagation of feature annotation.</text>
</comment>
<feature type="compositionally biased region" description="Polar residues" evidence="2">
    <location>
        <begin position="150"/>
        <end position="171"/>
    </location>
</feature>
<comment type="caution">
    <text evidence="4">The sequence shown here is derived from an EMBL/GenBank/DDBJ whole genome shotgun (WGS) entry which is preliminary data.</text>
</comment>
<dbReference type="AlphaFoldDB" id="A0A3S0ZAV5"/>
<evidence type="ECO:0000313" key="5">
    <source>
        <dbReference type="Proteomes" id="UP000271974"/>
    </source>
</evidence>
<keyword evidence="5" id="KW-1185">Reference proteome</keyword>
<evidence type="ECO:0000259" key="3">
    <source>
        <dbReference type="PROSITE" id="PS50025"/>
    </source>
</evidence>
<feature type="domain" description="Laminin G" evidence="3">
    <location>
        <begin position="227"/>
        <end position="414"/>
    </location>
</feature>
<feature type="region of interest" description="Disordered" evidence="2">
    <location>
        <begin position="1"/>
        <end position="49"/>
    </location>
</feature>
<proteinExistence type="predicted"/>
<dbReference type="Gene3D" id="2.60.120.200">
    <property type="match status" value="1"/>
</dbReference>
<gene>
    <name evidence="4" type="ORF">EGW08_018748</name>
</gene>
<accession>A0A3S0ZAV5</accession>
<dbReference type="SMART" id="SM00282">
    <property type="entry name" value="LamG"/>
    <property type="match status" value="1"/>
</dbReference>
<dbReference type="EMBL" id="RQTK01000930">
    <property type="protein sequence ID" value="RUS73488.1"/>
    <property type="molecule type" value="Genomic_DNA"/>
</dbReference>
<dbReference type="InterPro" id="IPR001791">
    <property type="entry name" value="Laminin_G"/>
</dbReference>
<dbReference type="Pfam" id="PF02210">
    <property type="entry name" value="Laminin_G_2"/>
    <property type="match status" value="1"/>
</dbReference>
<organism evidence="4 5">
    <name type="scientific">Elysia chlorotica</name>
    <name type="common">Eastern emerald elysia</name>
    <name type="synonym">Sea slug</name>
    <dbReference type="NCBI Taxonomy" id="188477"/>
    <lineage>
        <taxon>Eukaryota</taxon>
        <taxon>Metazoa</taxon>
        <taxon>Spiralia</taxon>
        <taxon>Lophotrochozoa</taxon>
        <taxon>Mollusca</taxon>
        <taxon>Gastropoda</taxon>
        <taxon>Heterobranchia</taxon>
        <taxon>Euthyneura</taxon>
        <taxon>Panpulmonata</taxon>
        <taxon>Sacoglossa</taxon>
        <taxon>Placobranchoidea</taxon>
        <taxon>Plakobranchidae</taxon>
        <taxon>Elysia</taxon>
    </lineage>
</organism>
<protein>
    <recommendedName>
        <fullName evidence="3">Laminin G domain-containing protein</fullName>
    </recommendedName>
</protein>
<feature type="compositionally biased region" description="Low complexity" evidence="2">
    <location>
        <begin position="29"/>
        <end position="49"/>
    </location>
</feature>
<reference evidence="4 5" key="1">
    <citation type="submission" date="2019-01" db="EMBL/GenBank/DDBJ databases">
        <title>A draft genome assembly of the solar-powered sea slug Elysia chlorotica.</title>
        <authorList>
            <person name="Cai H."/>
            <person name="Li Q."/>
            <person name="Fang X."/>
            <person name="Li J."/>
            <person name="Curtis N.E."/>
            <person name="Altenburger A."/>
            <person name="Shibata T."/>
            <person name="Feng M."/>
            <person name="Maeda T."/>
            <person name="Schwartz J.A."/>
            <person name="Shigenobu S."/>
            <person name="Lundholm N."/>
            <person name="Nishiyama T."/>
            <person name="Yang H."/>
            <person name="Hasebe M."/>
            <person name="Li S."/>
            <person name="Pierce S.K."/>
            <person name="Wang J."/>
        </authorList>
    </citation>
    <scope>NUCLEOTIDE SEQUENCE [LARGE SCALE GENOMIC DNA]</scope>
    <source>
        <strain evidence="4">EC2010</strain>
        <tissue evidence="4">Whole organism of an adult</tissue>
    </source>
</reference>
<evidence type="ECO:0000313" key="4">
    <source>
        <dbReference type="EMBL" id="RUS73488.1"/>
    </source>
</evidence>
<dbReference type="OrthoDB" id="430340at2759"/>
<dbReference type="STRING" id="188477.A0A3S0ZAV5"/>
<dbReference type="Proteomes" id="UP000271974">
    <property type="component" value="Unassembled WGS sequence"/>
</dbReference>
<evidence type="ECO:0000256" key="2">
    <source>
        <dbReference type="SAM" id="MobiDB-lite"/>
    </source>
</evidence>
<sequence>MGMARAGLSSTTGGRVRYTPQTMGERRTSPLPIDASPSSSSSSSAITTPASENRFLSTLLPPASSSAVALLESTSLSSPASSSPSLSSLGSLPYHWTAQNEMPTSSPSVPSAKRRARSRLDLDLPPVMMPSSKSAFDASSTLLKPVGSRVPSNTSKIQPTVPSSKVQSTTLSPKIHAIPSSPKAHLTVSSPKVHQTAPSPFLSLRTLAMLSLTLTVLCPPPGVTANKDRAYFNSSAYLSIPHYTWSYSGPLQVTFRTCSGNGELLSLVQEASSSSSSSSSSLSSLALRLVNGSVALSWNLTTGQSQSVAAPVGRVVSDNAWYRVRVRYQLEALTLAVYGAALSESSLGEVVVANSSYNSVLLTTSLTGTLTIGQGFHGCMFQGPGVDFNTPGLVAFGVDWDTCPQFQGCSSGECRKF</sequence>
<name>A0A3S0ZAV5_ELYCH</name>
<feature type="region of interest" description="Disordered" evidence="2">
    <location>
        <begin position="147"/>
        <end position="171"/>
    </location>
</feature>